<organism evidence="1 2">
    <name type="scientific">Rotaria sordida</name>
    <dbReference type="NCBI Taxonomy" id="392033"/>
    <lineage>
        <taxon>Eukaryota</taxon>
        <taxon>Metazoa</taxon>
        <taxon>Spiralia</taxon>
        <taxon>Gnathifera</taxon>
        <taxon>Rotifera</taxon>
        <taxon>Eurotatoria</taxon>
        <taxon>Bdelloidea</taxon>
        <taxon>Philodinida</taxon>
        <taxon>Philodinidae</taxon>
        <taxon>Rotaria</taxon>
    </lineage>
</organism>
<reference evidence="1" key="1">
    <citation type="submission" date="2021-02" db="EMBL/GenBank/DDBJ databases">
        <authorList>
            <person name="Nowell W R."/>
        </authorList>
    </citation>
    <scope>NUCLEOTIDE SEQUENCE</scope>
</reference>
<feature type="non-terminal residue" evidence="1">
    <location>
        <position position="1"/>
    </location>
</feature>
<dbReference type="EMBL" id="CAJOBE010059869">
    <property type="protein sequence ID" value="CAF4383293.1"/>
    <property type="molecule type" value="Genomic_DNA"/>
</dbReference>
<sequence>STEKETMEFQLIQSSMDELSKDSNGGYEQFLLKQFLSIKSFIISRIQI</sequence>
<accession>A0A820N518</accession>
<dbReference type="AlphaFoldDB" id="A0A820N518"/>
<evidence type="ECO:0000313" key="1">
    <source>
        <dbReference type="EMBL" id="CAF4383293.1"/>
    </source>
</evidence>
<evidence type="ECO:0000313" key="2">
    <source>
        <dbReference type="Proteomes" id="UP000663874"/>
    </source>
</evidence>
<proteinExistence type="predicted"/>
<protein>
    <submittedName>
        <fullName evidence="1">Uncharacterized protein</fullName>
    </submittedName>
</protein>
<dbReference type="Proteomes" id="UP000663874">
    <property type="component" value="Unassembled WGS sequence"/>
</dbReference>
<comment type="caution">
    <text evidence="1">The sequence shown here is derived from an EMBL/GenBank/DDBJ whole genome shotgun (WGS) entry which is preliminary data.</text>
</comment>
<gene>
    <name evidence="1" type="ORF">FNK824_LOCUS43377</name>
</gene>
<name>A0A820N518_9BILA</name>